<keyword evidence="6" id="KW-1185">Reference proteome</keyword>
<organism evidence="5 6">
    <name type="scientific">Hymenobacter setariae</name>
    <dbReference type="NCBI Taxonomy" id="2594794"/>
    <lineage>
        <taxon>Bacteria</taxon>
        <taxon>Pseudomonadati</taxon>
        <taxon>Bacteroidota</taxon>
        <taxon>Cytophagia</taxon>
        <taxon>Cytophagales</taxon>
        <taxon>Hymenobacteraceae</taxon>
        <taxon>Hymenobacter</taxon>
    </lineage>
</organism>
<dbReference type="PANTHER" id="PTHR43085">
    <property type="entry name" value="HEXOKINASE FAMILY MEMBER"/>
    <property type="match status" value="1"/>
</dbReference>
<evidence type="ECO:0000256" key="3">
    <source>
        <dbReference type="ARBA" id="ARBA00022777"/>
    </source>
</evidence>
<sequence length="292" mass="31718">MSAPIVCFGETLWDVLPTGRQPGGAPFNVAVHLHQFGQPVQLISRVGQDELGTELLTFLQGKGVDTALVQRSQTHLTGVVKANLDNSHEVTYKIVEPVAWDYVQYAPELRDAVANAAMLVYGSLATRRPDTRETLYQLLPSARYRVFDVNLRQPHYTRAVVETLLRQADMAKLNEHELAEITEWLGLPGDETTALPWLAEHYGLQAVCLTKGADGAALWVANQLFTHPSFPIEVQDTIGSGDAFLAALLAGWQAKLAPAECLRRACAAGALVATHQGATPTLTAADVDAMLE</sequence>
<keyword evidence="3 5" id="KW-0418">Kinase</keyword>
<dbReference type="OrthoDB" id="9795789at2"/>
<dbReference type="RefSeq" id="WP_144852484.1">
    <property type="nucleotide sequence ID" value="NZ_VMRJ01000006.1"/>
</dbReference>
<evidence type="ECO:0000313" key="6">
    <source>
        <dbReference type="Proteomes" id="UP000317624"/>
    </source>
</evidence>
<dbReference type="InterPro" id="IPR050306">
    <property type="entry name" value="PfkB_Carbo_kinase"/>
</dbReference>
<feature type="domain" description="Carbohydrate kinase PfkB" evidence="4">
    <location>
        <begin position="19"/>
        <end position="282"/>
    </location>
</feature>
<dbReference type="CDD" id="cd01167">
    <property type="entry name" value="bac_FRK"/>
    <property type="match status" value="1"/>
</dbReference>
<dbReference type="Proteomes" id="UP000317624">
    <property type="component" value="Unassembled WGS sequence"/>
</dbReference>
<dbReference type="AlphaFoldDB" id="A0A558BN59"/>
<accession>A0A558BN59</accession>
<dbReference type="EMBL" id="VMRJ01000006">
    <property type="protein sequence ID" value="TVT37948.1"/>
    <property type="molecule type" value="Genomic_DNA"/>
</dbReference>
<evidence type="ECO:0000259" key="4">
    <source>
        <dbReference type="Pfam" id="PF00294"/>
    </source>
</evidence>
<dbReference type="Pfam" id="PF00294">
    <property type="entry name" value="PfkB"/>
    <property type="match status" value="1"/>
</dbReference>
<evidence type="ECO:0000313" key="5">
    <source>
        <dbReference type="EMBL" id="TVT37948.1"/>
    </source>
</evidence>
<dbReference type="InterPro" id="IPR002173">
    <property type="entry name" value="Carboh/pur_kinase_PfkB_CS"/>
</dbReference>
<reference evidence="5 6" key="1">
    <citation type="submission" date="2019-07" db="EMBL/GenBank/DDBJ databases">
        <title>Hymenobacter sp. straun FUR1 Genome sequencing and assembly.</title>
        <authorList>
            <person name="Chhetri G."/>
        </authorList>
    </citation>
    <scope>NUCLEOTIDE SEQUENCE [LARGE SCALE GENOMIC DNA]</scope>
    <source>
        <strain evidence="5 6">Fur1</strain>
    </source>
</reference>
<dbReference type="PROSITE" id="PS00583">
    <property type="entry name" value="PFKB_KINASES_1"/>
    <property type="match status" value="1"/>
</dbReference>
<proteinExistence type="inferred from homology"/>
<dbReference type="PANTHER" id="PTHR43085:SF57">
    <property type="entry name" value="CARBOHYDRATE KINASE PFKB DOMAIN-CONTAINING PROTEIN"/>
    <property type="match status" value="1"/>
</dbReference>
<evidence type="ECO:0000256" key="2">
    <source>
        <dbReference type="ARBA" id="ARBA00022679"/>
    </source>
</evidence>
<dbReference type="SUPFAM" id="SSF53613">
    <property type="entry name" value="Ribokinase-like"/>
    <property type="match status" value="1"/>
</dbReference>
<keyword evidence="2" id="KW-0808">Transferase</keyword>
<evidence type="ECO:0000256" key="1">
    <source>
        <dbReference type="ARBA" id="ARBA00010688"/>
    </source>
</evidence>
<name>A0A558BN59_9BACT</name>
<gene>
    <name evidence="5" type="ORF">FNT36_22600</name>
</gene>
<dbReference type="GO" id="GO:0016301">
    <property type="term" value="F:kinase activity"/>
    <property type="evidence" value="ECO:0007669"/>
    <property type="project" value="UniProtKB-KW"/>
</dbReference>
<dbReference type="InterPro" id="IPR029056">
    <property type="entry name" value="Ribokinase-like"/>
</dbReference>
<dbReference type="InterPro" id="IPR011611">
    <property type="entry name" value="PfkB_dom"/>
</dbReference>
<comment type="similarity">
    <text evidence="1">Belongs to the carbohydrate kinase PfkB family.</text>
</comment>
<dbReference type="PROSITE" id="PS00584">
    <property type="entry name" value="PFKB_KINASES_2"/>
    <property type="match status" value="1"/>
</dbReference>
<dbReference type="Gene3D" id="3.40.1190.20">
    <property type="match status" value="1"/>
</dbReference>
<comment type="caution">
    <text evidence="5">The sequence shown here is derived from an EMBL/GenBank/DDBJ whole genome shotgun (WGS) entry which is preliminary data.</text>
</comment>
<protein>
    <submittedName>
        <fullName evidence="5">Carbohydrate kinase</fullName>
    </submittedName>
</protein>